<dbReference type="GO" id="GO:0006351">
    <property type="term" value="P:DNA-templated transcription"/>
    <property type="evidence" value="ECO:0007669"/>
    <property type="project" value="InterPro"/>
</dbReference>
<accession>I2H4V1</accession>
<proteinExistence type="predicted"/>
<dbReference type="STRING" id="1071380.I2H4V1"/>
<evidence type="ECO:0000256" key="1">
    <source>
        <dbReference type="ARBA" id="ARBA00004123"/>
    </source>
</evidence>
<feature type="region of interest" description="Disordered" evidence="6">
    <location>
        <begin position="132"/>
        <end position="151"/>
    </location>
</feature>
<dbReference type="GO" id="GO:0000981">
    <property type="term" value="F:DNA-binding transcription factor activity, RNA polymerase II-specific"/>
    <property type="evidence" value="ECO:0007669"/>
    <property type="project" value="InterPro"/>
</dbReference>
<dbReference type="EMBL" id="HE806320">
    <property type="protein sequence ID" value="CCH61403.1"/>
    <property type="molecule type" value="Genomic_DNA"/>
</dbReference>
<protein>
    <recommendedName>
        <fullName evidence="7">Zn(2)-C6 fungal-type domain-containing protein</fullName>
    </recommendedName>
</protein>
<evidence type="ECO:0000256" key="2">
    <source>
        <dbReference type="ARBA" id="ARBA00022723"/>
    </source>
</evidence>
<dbReference type="PROSITE" id="PS00463">
    <property type="entry name" value="ZN2_CY6_FUNGAL_1"/>
    <property type="match status" value="1"/>
</dbReference>
<dbReference type="Pfam" id="PF04082">
    <property type="entry name" value="Fungal_trans"/>
    <property type="match status" value="1"/>
</dbReference>
<dbReference type="GeneID" id="14496476"/>
<evidence type="ECO:0000256" key="3">
    <source>
        <dbReference type="ARBA" id="ARBA00022833"/>
    </source>
</evidence>
<feature type="compositionally biased region" description="Polar residues" evidence="6">
    <location>
        <begin position="204"/>
        <end position="232"/>
    </location>
</feature>
<dbReference type="PANTHER" id="PTHR46910">
    <property type="entry name" value="TRANSCRIPTION FACTOR PDR1"/>
    <property type="match status" value="1"/>
</dbReference>
<dbReference type="KEGG" id="tbl:TBLA_0E03480"/>
<reference evidence="8 9" key="1">
    <citation type="journal article" date="2011" name="Proc. Natl. Acad. Sci. U.S.A.">
        <title>Evolutionary erosion of yeast sex chromosomes by mating-type switching accidents.</title>
        <authorList>
            <person name="Gordon J.L."/>
            <person name="Armisen D."/>
            <person name="Proux-Wera E."/>
            <person name="Oheigeartaigh S.S."/>
            <person name="Byrne K.P."/>
            <person name="Wolfe K.H."/>
        </authorList>
    </citation>
    <scope>NUCLEOTIDE SEQUENCE [LARGE SCALE GENOMIC DNA]</scope>
    <source>
        <strain evidence="9">ATCC 34711 / CBS 6284 / DSM 70876 / NBRC 10599 / NRRL Y-10934 / UCD 77-7</strain>
    </source>
</reference>
<feature type="region of interest" description="Disordered" evidence="6">
    <location>
        <begin position="204"/>
        <end position="235"/>
    </location>
</feature>
<dbReference type="PANTHER" id="PTHR46910:SF3">
    <property type="entry name" value="HALOTOLERANCE PROTEIN 9-RELATED"/>
    <property type="match status" value="1"/>
</dbReference>
<comment type="subcellular location">
    <subcellularLocation>
        <location evidence="1">Nucleus</location>
    </subcellularLocation>
</comment>
<dbReference type="InterPro" id="IPR036864">
    <property type="entry name" value="Zn2-C6_fun-type_DNA-bd_sf"/>
</dbReference>
<dbReference type="GO" id="GO:0008270">
    <property type="term" value="F:zinc ion binding"/>
    <property type="evidence" value="ECO:0007669"/>
    <property type="project" value="InterPro"/>
</dbReference>
<organism evidence="8 9">
    <name type="scientific">Henningerozyma blattae (strain ATCC 34711 / CBS 6284 / DSM 70876 / NBRC 10599 / NRRL Y-10934 / UCD 77-7)</name>
    <name type="common">Yeast</name>
    <name type="synonym">Tetrapisispora blattae</name>
    <dbReference type="NCBI Taxonomy" id="1071380"/>
    <lineage>
        <taxon>Eukaryota</taxon>
        <taxon>Fungi</taxon>
        <taxon>Dikarya</taxon>
        <taxon>Ascomycota</taxon>
        <taxon>Saccharomycotina</taxon>
        <taxon>Saccharomycetes</taxon>
        <taxon>Saccharomycetales</taxon>
        <taxon>Saccharomycetaceae</taxon>
        <taxon>Henningerozyma</taxon>
    </lineage>
</organism>
<evidence type="ECO:0000256" key="4">
    <source>
        <dbReference type="ARBA" id="ARBA00023125"/>
    </source>
</evidence>
<dbReference type="RefSeq" id="XP_004180922.1">
    <property type="nucleotide sequence ID" value="XM_004180874.1"/>
</dbReference>
<dbReference type="Proteomes" id="UP000002866">
    <property type="component" value="Chromosome 5"/>
</dbReference>
<dbReference type="Pfam" id="PF00172">
    <property type="entry name" value="Zn_clus"/>
    <property type="match status" value="1"/>
</dbReference>
<feature type="region of interest" description="Disordered" evidence="6">
    <location>
        <begin position="253"/>
        <end position="277"/>
    </location>
</feature>
<evidence type="ECO:0000313" key="8">
    <source>
        <dbReference type="EMBL" id="CCH61403.1"/>
    </source>
</evidence>
<gene>
    <name evidence="8" type="primary">TBLA0E03480</name>
    <name evidence="8" type="ORF">TBLA_0E03480</name>
</gene>
<feature type="compositionally biased region" description="Low complexity" evidence="6">
    <location>
        <begin position="263"/>
        <end position="277"/>
    </location>
</feature>
<dbReference type="CDD" id="cd00067">
    <property type="entry name" value="GAL4"/>
    <property type="match status" value="1"/>
</dbReference>
<dbReference type="GO" id="GO:0005634">
    <property type="term" value="C:nucleus"/>
    <property type="evidence" value="ECO:0007669"/>
    <property type="project" value="UniProtKB-SubCell"/>
</dbReference>
<dbReference type="Gene3D" id="4.10.240.10">
    <property type="entry name" value="Zn(2)-C6 fungal-type DNA-binding domain"/>
    <property type="match status" value="1"/>
</dbReference>
<sequence>MYSKSKKKYIYVQHNTNKNIVQKYCTKILSHEMVLANDKSVSDRIPNTIIHTTNASNTINKDGIFQLPRHSGLDQPILTHNEYSSISGTRTDINSTKTNSNSFYESVPNQNRQNISLLAEIVSPNNAITIPKLTSSEKNSNKPTSNDNFISQHPYKRRVVKACYNCRRRKIKCDAIDPSKNKCSNCLKLNKICSFSENDEINTPFNISHNSTNNKKQKSNPPIHSSNIQHSISGIHPDTNLLSERLIVLENSRDNNDLDRNRTNNNNNNNNNSSSSSQQSLLTLKKGFLVNNDSKIELLGNRMDLLDKKFTSAIDRLANLEGLLLQLLQNNKNKEADNGTKNDIVHKKKQYSTVILTVQKLDWIKRKLCPSLTDIEFITPLENMINLSMKTRVISLFKIKQFTEKISASKDEITFELPSKEVSKYILESLNFTLLMSIAHLASADECAYLLDKYYNEGVSNMTYSELLLLNVGICLGSRYTTEINMNEPPPYYFHEQHVDIKDKDLQLIEEQAFLNSMYYYKKLSVSTMSTKSLQGCVLLLRYLEFSVSIELSLNVFYKIHRYAISFGFHKKEFYDKFTPQELVNHLAIWWDCYAQDIYFSYVLARPPLTVDEYSDVLGDPIFEKAIKMVIGDRLNPNIFSINSIHDLLNFSINFFDCIPLFFDYYTLNLIKIEKAILKDNFSMSGVNCFTPQEIFDNALKKIEALNAWEAQLPPLLKLETHKQYLSLIYLQDSAGDPDWHFNIACYRVLKIHFRFLYQKILLALFIRSFIIDNMENFNGKYIDTFQYFRREYETSSLKMLELFQDTDYRDWMRDEVLYHFFTGVFVALMDLVENINTIPKSKKAYIIGLMQTSVKESIRLGLKPRTGNYLKWNMATFIFAFCLEKIIAFNNQNSTDRSDFITPIIDYKDGLNNLFEHSMKECLRLNASLTEQTLYDFEQDISMADLFTPYDKIDNETKIEFAKKIYSGFGTFEKLGKSALLWKYSIAKEHDISTQDPSLFNTTISTSSETIYDTSSRGRLPFDREFFLERLFLKINFSKPLSGGT</sequence>
<feature type="compositionally biased region" description="Basic and acidic residues" evidence="6">
    <location>
        <begin position="253"/>
        <end position="262"/>
    </location>
</feature>
<dbReference type="InterPro" id="IPR001138">
    <property type="entry name" value="Zn2Cys6_DnaBD"/>
</dbReference>
<dbReference type="InterPro" id="IPR007219">
    <property type="entry name" value="XnlR_reg_dom"/>
</dbReference>
<evidence type="ECO:0000259" key="7">
    <source>
        <dbReference type="PROSITE" id="PS50048"/>
    </source>
</evidence>
<evidence type="ECO:0000313" key="9">
    <source>
        <dbReference type="Proteomes" id="UP000002866"/>
    </source>
</evidence>
<name>I2H4V1_HENB6</name>
<dbReference type="AlphaFoldDB" id="I2H4V1"/>
<dbReference type="CDD" id="cd12148">
    <property type="entry name" value="fungal_TF_MHR"/>
    <property type="match status" value="1"/>
</dbReference>
<dbReference type="OrthoDB" id="2123952at2759"/>
<evidence type="ECO:0000256" key="6">
    <source>
        <dbReference type="SAM" id="MobiDB-lite"/>
    </source>
</evidence>
<dbReference type="GO" id="GO:0045944">
    <property type="term" value="P:positive regulation of transcription by RNA polymerase II"/>
    <property type="evidence" value="ECO:0007669"/>
    <property type="project" value="UniProtKB-ARBA"/>
</dbReference>
<dbReference type="SMART" id="SM00066">
    <property type="entry name" value="GAL4"/>
    <property type="match status" value="1"/>
</dbReference>
<dbReference type="InParanoid" id="I2H4V1"/>
<dbReference type="HOGENOM" id="CLU_008153_0_0_1"/>
<evidence type="ECO:0000256" key="5">
    <source>
        <dbReference type="ARBA" id="ARBA00023242"/>
    </source>
</evidence>
<dbReference type="eggNOG" id="ENOG502QZJZ">
    <property type="taxonomic scope" value="Eukaryota"/>
</dbReference>
<dbReference type="OMA" id="DECAYLL"/>
<dbReference type="GO" id="GO:0003677">
    <property type="term" value="F:DNA binding"/>
    <property type="evidence" value="ECO:0007669"/>
    <property type="project" value="UniProtKB-KW"/>
</dbReference>
<keyword evidence="5" id="KW-0539">Nucleus</keyword>
<keyword evidence="9" id="KW-1185">Reference proteome</keyword>
<keyword evidence="4" id="KW-0238">DNA-binding</keyword>
<dbReference type="PROSITE" id="PS50048">
    <property type="entry name" value="ZN2_CY6_FUNGAL_2"/>
    <property type="match status" value="1"/>
</dbReference>
<keyword evidence="3" id="KW-0862">Zinc</keyword>
<dbReference type="InterPro" id="IPR050987">
    <property type="entry name" value="AtrR-like"/>
</dbReference>
<keyword evidence="2" id="KW-0479">Metal-binding</keyword>
<feature type="domain" description="Zn(2)-C6 fungal-type" evidence="7">
    <location>
        <begin position="162"/>
        <end position="195"/>
    </location>
</feature>
<dbReference type="SUPFAM" id="SSF57701">
    <property type="entry name" value="Zn2/Cys6 DNA-binding domain"/>
    <property type="match status" value="1"/>
</dbReference>